<dbReference type="Proteomes" id="UP000324748">
    <property type="component" value="Unassembled WGS sequence"/>
</dbReference>
<keyword evidence="2" id="KW-1185">Reference proteome</keyword>
<gene>
    <name evidence="1" type="ORF">PGT21_004835</name>
</gene>
<dbReference type="EMBL" id="VSWC01000105">
    <property type="protein sequence ID" value="KAA1086598.1"/>
    <property type="molecule type" value="Genomic_DNA"/>
</dbReference>
<comment type="caution">
    <text evidence="1">The sequence shown here is derived from an EMBL/GenBank/DDBJ whole genome shotgun (WGS) entry which is preliminary data.</text>
</comment>
<evidence type="ECO:0000313" key="2">
    <source>
        <dbReference type="Proteomes" id="UP000324748"/>
    </source>
</evidence>
<name>A0A5B0NF71_PUCGR</name>
<dbReference type="AlphaFoldDB" id="A0A5B0NF71"/>
<accession>A0A5B0NF71</accession>
<evidence type="ECO:0000313" key="1">
    <source>
        <dbReference type="EMBL" id="KAA1086598.1"/>
    </source>
</evidence>
<sequence>MHASALHHIKRLSHCIGQASPEPPSATPPEAMRHGLNIDRTKRLISLTPLKAPNQ</sequence>
<organism evidence="1 2">
    <name type="scientific">Puccinia graminis f. sp. tritici</name>
    <dbReference type="NCBI Taxonomy" id="56615"/>
    <lineage>
        <taxon>Eukaryota</taxon>
        <taxon>Fungi</taxon>
        <taxon>Dikarya</taxon>
        <taxon>Basidiomycota</taxon>
        <taxon>Pucciniomycotina</taxon>
        <taxon>Pucciniomycetes</taxon>
        <taxon>Pucciniales</taxon>
        <taxon>Pucciniaceae</taxon>
        <taxon>Puccinia</taxon>
    </lineage>
</organism>
<proteinExistence type="predicted"/>
<protein>
    <submittedName>
        <fullName evidence="1">Uncharacterized protein</fullName>
    </submittedName>
</protein>
<reference evidence="1 2" key="1">
    <citation type="submission" date="2019-05" db="EMBL/GenBank/DDBJ databases">
        <title>Emergence of the Ug99 lineage of the wheat stem rust pathogen through somatic hybridization.</title>
        <authorList>
            <person name="Li F."/>
            <person name="Upadhyaya N.M."/>
            <person name="Sperschneider J."/>
            <person name="Matny O."/>
            <person name="Nguyen-Phuc H."/>
            <person name="Mago R."/>
            <person name="Raley C."/>
            <person name="Miller M.E."/>
            <person name="Silverstein K.A.T."/>
            <person name="Henningsen E."/>
            <person name="Hirsch C.D."/>
            <person name="Visser B."/>
            <person name="Pretorius Z.A."/>
            <person name="Steffenson B.J."/>
            <person name="Schwessinger B."/>
            <person name="Dodds P.N."/>
            <person name="Figueroa M."/>
        </authorList>
    </citation>
    <scope>NUCLEOTIDE SEQUENCE [LARGE SCALE GENOMIC DNA]</scope>
    <source>
        <strain evidence="1">21-0</strain>
    </source>
</reference>